<gene>
    <name evidence="3" type="ORF">ODALV1_LOCUS29231</name>
</gene>
<feature type="transmembrane region" description="Helical" evidence="2">
    <location>
        <begin position="111"/>
        <end position="131"/>
    </location>
</feature>
<name>A0ABP1S3S5_9HEXA</name>
<sequence>MCCSIRAAVFFLASLHIYFSITQMVNDLPMAISTLSERTAAAILAVVFALFFFSSGFMTFRGADEESSVLIGGGAVLLFLILGKRFVLMYFGLLLKPTLPEGDFLNPYGKTVPVIFTVLLYLVYLAILFCYHNELKHMDSQERPLSPLNFQSPRHIRPPSGAGTPSALP</sequence>
<dbReference type="EMBL" id="CAXLJM020000151">
    <property type="protein sequence ID" value="CAL8143026.1"/>
    <property type="molecule type" value="Genomic_DNA"/>
</dbReference>
<keyword evidence="4" id="KW-1185">Reference proteome</keyword>
<keyword evidence="2" id="KW-0812">Transmembrane</keyword>
<evidence type="ECO:0000313" key="3">
    <source>
        <dbReference type="EMBL" id="CAL8143026.1"/>
    </source>
</evidence>
<reference evidence="3 4" key="1">
    <citation type="submission" date="2024-08" db="EMBL/GenBank/DDBJ databases">
        <authorList>
            <person name="Cucini C."/>
            <person name="Frati F."/>
        </authorList>
    </citation>
    <scope>NUCLEOTIDE SEQUENCE [LARGE SCALE GENOMIC DNA]</scope>
</reference>
<organism evidence="3 4">
    <name type="scientific">Orchesella dallaii</name>
    <dbReference type="NCBI Taxonomy" id="48710"/>
    <lineage>
        <taxon>Eukaryota</taxon>
        <taxon>Metazoa</taxon>
        <taxon>Ecdysozoa</taxon>
        <taxon>Arthropoda</taxon>
        <taxon>Hexapoda</taxon>
        <taxon>Collembola</taxon>
        <taxon>Entomobryomorpha</taxon>
        <taxon>Entomobryoidea</taxon>
        <taxon>Orchesellidae</taxon>
        <taxon>Orchesellinae</taxon>
        <taxon>Orchesella</taxon>
    </lineage>
</organism>
<comment type="caution">
    <text evidence="3">The sequence shown here is derived from an EMBL/GenBank/DDBJ whole genome shotgun (WGS) entry which is preliminary data.</text>
</comment>
<evidence type="ECO:0000256" key="2">
    <source>
        <dbReference type="SAM" id="Phobius"/>
    </source>
</evidence>
<evidence type="ECO:0000256" key="1">
    <source>
        <dbReference type="SAM" id="MobiDB-lite"/>
    </source>
</evidence>
<feature type="transmembrane region" description="Helical" evidence="2">
    <location>
        <begin position="7"/>
        <end position="26"/>
    </location>
</feature>
<feature type="transmembrane region" description="Helical" evidence="2">
    <location>
        <begin position="38"/>
        <end position="57"/>
    </location>
</feature>
<accession>A0ABP1S3S5</accession>
<evidence type="ECO:0000313" key="4">
    <source>
        <dbReference type="Proteomes" id="UP001642540"/>
    </source>
</evidence>
<keyword evidence="2" id="KW-1133">Transmembrane helix</keyword>
<proteinExistence type="predicted"/>
<dbReference type="Proteomes" id="UP001642540">
    <property type="component" value="Unassembled WGS sequence"/>
</dbReference>
<protein>
    <submittedName>
        <fullName evidence="3">Uncharacterized protein</fullName>
    </submittedName>
</protein>
<feature type="transmembrane region" description="Helical" evidence="2">
    <location>
        <begin position="69"/>
        <end position="91"/>
    </location>
</feature>
<feature type="region of interest" description="Disordered" evidence="1">
    <location>
        <begin position="150"/>
        <end position="169"/>
    </location>
</feature>
<keyword evidence="2" id="KW-0472">Membrane</keyword>